<proteinExistence type="predicted"/>
<name>A0A371H6H1_MUCPR</name>
<dbReference type="AlphaFoldDB" id="A0A371H6H1"/>
<dbReference type="Proteomes" id="UP000257109">
    <property type="component" value="Unassembled WGS sequence"/>
</dbReference>
<evidence type="ECO:0000256" key="1">
    <source>
        <dbReference type="SAM" id="MobiDB-lite"/>
    </source>
</evidence>
<feature type="non-terminal residue" evidence="2">
    <location>
        <position position="1"/>
    </location>
</feature>
<protein>
    <submittedName>
        <fullName evidence="2">Uncharacterized protein</fullName>
    </submittedName>
</protein>
<gene>
    <name evidence="2" type="ORF">CR513_18697</name>
</gene>
<evidence type="ECO:0000313" key="3">
    <source>
        <dbReference type="Proteomes" id="UP000257109"/>
    </source>
</evidence>
<evidence type="ECO:0000313" key="2">
    <source>
        <dbReference type="EMBL" id="RDX98390.1"/>
    </source>
</evidence>
<comment type="caution">
    <text evidence="2">The sequence shown here is derived from an EMBL/GenBank/DDBJ whole genome shotgun (WGS) entry which is preliminary data.</text>
</comment>
<sequence>MQPALKHPMSIFTHVSAPTSPFPKIRARHTAVMKLPRISPSSILSRMNKWALSPIMRICPGTRSHLERKHPKLIGNDGSTGYSFFSDKEPIDASVNLEAMGDGGEPEGEYGNPFEEWAGEPGLDELTDTGTEKSPTDPSEALPTRSSTVKSSAFIRPTGEIHICLRAQQYKLQNINATISCSNHQRGSMFKNNLL</sequence>
<feature type="region of interest" description="Disordered" evidence="1">
    <location>
        <begin position="103"/>
        <end position="151"/>
    </location>
</feature>
<organism evidence="2 3">
    <name type="scientific">Mucuna pruriens</name>
    <name type="common">Velvet bean</name>
    <name type="synonym">Dolichos pruriens</name>
    <dbReference type="NCBI Taxonomy" id="157652"/>
    <lineage>
        <taxon>Eukaryota</taxon>
        <taxon>Viridiplantae</taxon>
        <taxon>Streptophyta</taxon>
        <taxon>Embryophyta</taxon>
        <taxon>Tracheophyta</taxon>
        <taxon>Spermatophyta</taxon>
        <taxon>Magnoliopsida</taxon>
        <taxon>eudicotyledons</taxon>
        <taxon>Gunneridae</taxon>
        <taxon>Pentapetalae</taxon>
        <taxon>rosids</taxon>
        <taxon>fabids</taxon>
        <taxon>Fabales</taxon>
        <taxon>Fabaceae</taxon>
        <taxon>Papilionoideae</taxon>
        <taxon>50 kb inversion clade</taxon>
        <taxon>NPAAA clade</taxon>
        <taxon>indigoferoid/millettioid clade</taxon>
        <taxon>Phaseoleae</taxon>
        <taxon>Mucuna</taxon>
    </lineage>
</organism>
<reference evidence="2" key="1">
    <citation type="submission" date="2018-05" db="EMBL/GenBank/DDBJ databases">
        <title>Draft genome of Mucuna pruriens seed.</title>
        <authorList>
            <person name="Nnadi N.E."/>
            <person name="Vos R."/>
            <person name="Hasami M.H."/>
            <person name="Devisetty U.K."/>
            <person name="Aguiy J.C."/>
        </authorList>
    </citation>
    <scope>NUCLEOTIDE SEQUENCE [LARGE SCALE GENOMIC DNA]</scope>
    <source>
        <strain evidence="2">JCA_2017</strain>
    </source>
</reference>
<accession>A0A371H6H1</accession>
<keyword evidence="3" id="KW-1185">Reference proteome</keyword>
<dbReference type="EMBL" id="QJKJ01003461">
    <property type="protein sequence ID" value="RDX98390.1"/>
    <property type="molecule type" value="Genomic_DNA"/>
</dbReference>